<dbReference type="Proteomes" id="UP000283928">
    <property type="component" value="Unassembled WGS sequence"/>
</dbReference>
<evidence type="ECO:0000313" key="26">
    <source>
        <dbReference type="Proteomes" id="UP000285839"/>
    </source>
</evidence>
<dbReference type="EMBL" id="QSKO01000010">
    <property type="protein sequence ID" value="RHE75016.1"/>
    <property type="molecule type" value="Genomic_DNA"/>
</dbReference>
<gene>
    <name evidence="13" type="ORF">DW021_15560</name>
    <name evidence="12" type="ORF">DW040_07040</name>
    <name evidence="11" type="ORF">DW222_08390</name>
    <name evidence="10" type="ORF">DW272_06640</name>
    <name evidence="9" type="ORF">DW723_08840</name>
    <name evidence="8" type="ORF">DW767_12605</name>
    <name evidence="7" type="ORF">DW859_07205</name>
    <name evidence="6" type="ORF">DWW07_14015</name>
    <name evidence="5" type="ORF">DWX77_04445</name>
    <name evidence="4" type="ORF">DWY46_17595</name>
    <name evidence="3" type="ORF">DWZ12_16750</name>
    <name evidence="2" type="ORF">DXB38_06995</name>
    <name evidence="1" type="ORF">DXB81_12445</name>
    <name evidence="14" type="ORF">EAI82_10370</name>
</gene>
<evidence type="ECO:0000313" key="17">
    <source>
        <dbReference type="Proteomes" id="UP000265808"/>
    </source>
</evidence>
<evidence type="ECO:0000313" key="19">
    <source>
        <dbReference type="Proteomes" id="UP000283585"/>
    </source>
</evidence>
<dbReference type="EMBL" id="QRJH01000003">
    <property type="protein sequence ID" value="RHH19580.1"/>
    <property type="molecule type" value="Genomic_DNA"/>
</dbReference>
<dbReference type="RefSeq" id="WP_005427207.1">
    <property type="nucleotide sequence ID" value="NZ_CAXSOH010000005.1"/>
</dbReference>
<sequence length="80" mass="9214">MSHSKCSKKSLKPLKDELKDYRKQGVRLFLNGNPSTPKCIAKACMIAEDGGYMRDYTADEEGRIAKVNFEHIRELPKNRR</sequence>
<dbReference type="EMBL" id="QSHL01000003">
    <property type="protein sequence ID" value="RHC08647.1"/>
    <property type="molecule type" value="Genomic_DNA"/>
</dbReference>
<dbReference type="Proteomes" id="UP000284220">
    <property type="component" value="Unassembled WGS sequence"/>
</dbReference>
<evidence type="ECO:0000313" key="25">
    <source>
        <dbReference type="Proteomes" id="UP000284644"/>
    </source>
</evidence>
<evidence type="ECO:0000313" key="13">
    <source>
        <dbReference type="EMBL" id="RHL43730.1"/>
    </source>
</evidence>
<organism evidence="6 18">
    <name type="scientific">Blautia obeum</name>
    <dbReference type="NCBI Taxonomy" id="40520"/>
    <lineage>
        <taxon>Bacteria</taxon>
        <taxon>Bacillati</taxon>
        <taxon>Bacillota</taxon>
        <taxon>Clostridia</taxon>
        <taxon>Lachnospirales</taxon>
        <taxon>Lachnospiraceae</taxon>
        <taxon>Blautia</taxon>
    </lineage>
</organism>
<dbReference type="Proteomes" id="UP000284024">
    <property type="component" value="Unassembled WGS sequence"/>
</dbReference>
<evidence type="ECO:0000313" key="12">
    <source>
        <dbReference type="EMBL" id="RHK95587.1"/>
    </source>
</evidence>
<dbReference type="Proteomes" id="UP000284267">
    <property type="component" value="Unassembled WGS sequence"/>
</dbReference>
<evidence type="ECO:0000313" key="23">
    <source>
        <dbReference type="Proteomes" id="UP000284242"/>
    </source>
</evidence>
<dbReference type="Proteomes" id="UP000284242">
    <property type="component" value="Unassembled WGS sequence"/>
</dbReference>
<dbReference type="EMBL" id="QROS01000016">
    <property type="protein sequence ID" value="RHL43730.1"/>
    <property type="molecule type" value="Genomic_DNA"/>
</dbReference>
<evidence type="ECO:0000313" key="5">
    <source>
        <dbReference type="EMBL" id="RGS75420.1"/>
    </source>
</evidence>
<evidence type="ECO:0000313" key="9">
    <source>
        <dbReference type="EMBL" id="RHE75016.1"/>
    </source>
</evidence>
<evidence type="ECO:0000313" key="4">
    <source>
        <dbReference type="EMBL" id="RGR45022.1"/>
    </source>
</evidence>
<evidence type="ECO:0000313" key="28">
    <source>
        <dbReference type="Proteomes" id="UP000293506"/>
    </source>
</evidence>
<dbReference type="EMBL" id="QRUH01000022">
    <property type="protein sequence ID" value="RGR45022.1"/>
    <property type="molecule type" value="Genomic_DNA"/>
</dbReference>
<dbReference type="EMBL" id="QRSS01000045">
    <property type="protein sequence ID" value="RGQ02100.1"/>
    <property type="molecule type" value="Genomic_DNA"/>
</dbReference>
<proteinExistence type="predicted"/>
<evidence type="ECO:0000313" key="27">
    <source>
        <dbReference type="Proteomes" id="UP000285897"/>
    </source>
</evidence>
<evidence type="ECO:0000313" key="8">
    <source>
        <dbReference type="EMBL" id="RHE11473.1"/>
    </source>
</evidence>
<dbReference type="Proteomes" id="UP000265828">
    <property type="component" value="Unassembled WGS sequence"/>
</dbReference>
<name>A0A396A3S2_9FIRM</name>
<comment type="caution">
    <text evidence="6">The sequence shown here is derived from an EMBL/GenBank/DDBJ whole genome shotgun (WGS) entry which is preliminary data.</text>
</comment>
<reference evidence="15 16" key="1">
    <citation type="submission" date="2018-08" db="EMBL/GenBank/DDBJ databases">
        <title>A genome reference for cultivated species of the human gut microbiota.</title>
        <authorList>
            <person name="Zou Y."/>
            <person name="Xue W."/>
            <person name="Luo G."/>
        </authorList>
    </citation>
    <scope>NUCLEOTIDE SEQUENCE [LARGE SCALE GENOMIC DNA]</scope>
    <source>
        <strain evidence="6 18">AF14-23</strain>
        <strain evidence="5 23">AF21-24</strain>
        <strain evidence="4 26">AF25-21</strain>
        <strain evidence="3 19">AF29-2BH</strain>
        <strain evidence="13 27">AF37-6AC</strain>
        <strain evidence="12 24">AF39-4</strain>
        <strain evidence="11 21">AM18-2AC</strain>
        <strain evidence="10 22">AM22-9LB</strain>
        <strain evidence="9 20">AM27-32LB</strain>
        <strain evidence="8 25">AM29-25AC</strain>
        <strain evidence="7 17">AM37-4AC</strain>
        <strain evidence="2 15">OM03-6</strain>
        <strain evidence="1 16">OM06-11AA</strain>
    </source>
</reference>
<evidence type="ECO:0000313" key="11">
    <source>
        <dbReference type="EMBL" id="RHH19580.1"/>
    </source>
</evidence>
<dbReference type="Proteomes" id="UP000284644">
    <property type="component" value="Unassembled WGS sequence"/>
</dbReference>
<dbReference type="EMBL" id="QSUB01000006">
    <property type="protein sequence ID" value="RGN03243.1"/>
    <property type="molecule type" value="Genomic_DNA"/>
</dbReference>
<dbReference type="EMBL" id="QSJW01000007">
    <property type="protein sequence ID" value="RHE11473.1"/>
    <property type="molecule type" value="Genomic_DNA"/>
</dbReference>
<evidence type="ECO:0000313" key="20">
    <source>
        <dbReference type="Proteomes" id="UP000283928"/>
    </source>
</evidence>
<evidence type="ECO:0000313" key="16">
    <source>
        <dbReference type="Proteomes" id="UP000261222"/>
    </source>
</evidence>
<evidence type="ECO:0000313" key="24">
    <source>
        <dbReference type="Proteomes" id="UP000284267"/>
    </source>
</evidence>
<reference evidence="14 28" key="2">
    <citation type="journal article" date="2019" name="Science, e1252229">
        <title>Invertible promoters mediate bacterial phase variation, antibiotic resistance, and host adaptation in the gut.</title>
        <authorList>
            <person name="Jiang X."/>
            <person name="Hall A.B."/>
            <person name="Arthur T.D."/>
            <person name="Plichta D.R."/>
            <person name="Covington C.T."/>
            <person name="Poyet M."/>
            <person name="Crothers J."/>
            <person name="Moses P.L."/>
            <person name="Tolonen A.C."/>
            <person name="Vlamakis H."/>
            <person name="Alm E.J."/>
            <person name="Xavier R.J."/>
        </authorList>
    </citation>
    <scope>NUCLEOTIDE SEQUENCE [LARGE SCALE GENOMIC DNA]</scope>
    <source>
        <strain evidence="28">af_0058</strain>
        <strain evidence="14">Af_0058</strain>
    </source>
</reference>
<dbReference type="Proteomes" id="UP000283585">
    <property type="component" value="Unassembled WGS sequence"/>
</dbReference>
<dbReference type="AlphaFoldDB" id="A0A396A3S2"/>
<evidence type="ECO:0000313" key="18">
    <source>
        <dbReference type="Proteomes" id="UP000265828"/>
    </source>
</evidence>
<evidence type="ECO:0000313" key="1">
    <source>
        <dbReference type="EMBL" id="RGN03243.1"/>
    </source>
</evidence>
<dbReference type="Proteomes" id="UP000265808">
    <property type="component" value="Unassembled WGS sequence"/>
</dbReference>
<evidence type="ECO:0000313" key="7">
    <source>
        <dbReference type="EMBL" id="RHC08647.1"/>
    </source>
</evidence>
<evidence type="ECO:0000313" key="10">
    <source>
        <dbReference type="EMBL" id="RHG17715.1"/>
    </source>
</evidence>
<evidence type="ECO:0000313" key="6">
    <source>
        <dbReference type="EMBL" id="RGV61858.1"/>
    </source>
</evidence>
<evidence type="ECO:0000313" key="3">
    <source>
        <dbReference type="EMBL" id="RGQ02100.1"/>
    </source>
</evidence>
<evidence type="ECO:0000313" key="14">
    <source>
        <dbReference type="EMBL" id="RYT65934.1"/>
    </source>
</evidence>
<dbReference type="EMBL" id="RCXQ01000009">
    <property type="protein sequence ID" value="RYT65934.1"/>
    <property type="molecule type" value="Genomic_DNA"/>
</dbReference>
<dbReference type="Proteomes" id="UP000285897">
    <property type="component" value="Unassembled WGS sequence"/>
</dbReference>
<dbReference type="EMBL" id="QRZI01000011">
    <property type="protein sequence ID" value="RGV61858.1"/>
    <property type="molecule type" value="Genomic_DNA"/>
</dbReference>
<dbReference type="Proteomes" id="UP000261105">
    <property type="component" value="Unassembled WGS sequence"/>
</dbReference>
<protein>
    <submittedName>
        <fullName evidence="6">Uncharacterized protein</fullName>
    </submittedName>
</protein>
<evidence type="ECO:0000313" key="15">
    <source>
        <dbReference type="Proteomes" id="UP000261105"/>
    </source>
</evidence>
<dbReference type="EMBL" id="QRHZ01000003">
    <property type="protein sequence ID" value="RHG17715.1"/>
    <property type="molecule type" value="Genomic_DNA"/>
</dbReference>
<dbReference type="Proteomes" id="UP000293506">
    <property type="component" value="Unassembled WGS sequence"/>
</dbReference>
<evidence type="ECO:0000313" key="2">
    <source>
        <dbReference type="EMBL" id="RGN88238.1"/>
    </source>
</evidence>
<dbReference type="EMBL" id="QSUZ01000006">
    <property type="protein sequence ID" value="RGN88238.1"/>
    <property type="molecule type" value="Genomic_DNA"/>
</dbReference>
<dbReference type="EMBL" id="QROE01000003">
    <property type="protein sequence ID" value="RHK95587.1"/>
    <property type="molecule type" value="Genomic_DNA"/>
</dbReference>
<dbReference type="Proteomes" id="UP000261222">
    <property type="component" value="Unassembled WGS sequence"/>
</dbReference>
<dbReference type="EMBL" id="QRVV01000007">
    <property type="protein sequence ID" value="RGS75420.1"/>
    <property type="molecule type" value="Genomic_DNA"/>
</dbReference>
<dbReference type="Proteomes" id="UP000285839">
    <property type="component" value="Unassembled WGS sequence"/>
</dbReference>
<accession>A0A396A3S2</accession>
<evidence type="ECO:0000313" key="21">
    <source>
        <dbReference type="Proteomes" id="UP000284024"/>
    </source>
</evidence>
<evidence type="ECO:0000313" key="22">
    <source>
        <dbReference type="Proteomes" id="UP000284220"/>
    </source>
</evidence>